<accession>A0A2G8LLB6</accession>
<evidence type="ECO:0000256" key="2">
    <source>
        <dbReference type="ARBA" id="ARBA00023136"/>
    </source>
</evidence>
<comment type="subcellular location">
    <subcellularLocation>
        <location evidence="1">Membrane</location>
        <topology evidence="1">Single-pass type I membrane protein</topology>
    </subcellularLocation>
</comment>
<proteinExistence type="predicted"/>
<dbReference type="Gene3D" id="2.60.40.10">
    <property type="entry name" value="Immunoglobulins"/>
    <property type="match status" value="2"/>
</dbReference>
<sequence length="285" mass="32726">MDLSDVIVWVLNNNTTMEDESTGRRYATDRSGSMAYLEISNVTFEDAGFYKCIRYPKQGYAESKTNRLHVRGEMKVEVDRNFTLHDTITAKCCVRSTKSEYDVPFEWFISNVWSVNDKFEETISIDTDIMYCRNISITSERKFHENFFGCSISPELNVTSKKPLHILYPANVEWIPLTNTPPPIMVNRNQNVTITCLSDGNPSPSVLLQKKTSKNQWMDLPLLENFWNVTDKNWKFSYNITEETTCALRCFATNGVGEPSASDVITIEVLGRCAFTKSYDPENIY</sequence>
<comment type="caution">
    <text evidence="6">The sequence shown here is derived from an EMBL/GenBank/DDBJ whole genome shotgun (WGS) entry which is preliminary data.</text>
</comment>
<dbReference type="Proteomes" id="UP000230750">
    <property type="component" value="Unassembled WGS sequence"/>
</dbReference>
<protein>
    <submittedName>
        <fullName evidence="6">Putative hemicentin-1-like isoform X3</fullName>
    </submittedName>
</protein>
<dbReference type="Pfam" id="PF13895">
    <property type="entry name" value="Ig_2"/>
    <property type="match status" value="1"/>
</dbReference>
<keyword evidence="2" id="KW-0472">Membrane</keyword>
<evidence type="ECO:0000256" key="4">
    <source>
        <dbReference type="ARBA" id="ARBA00023180"/>
    </source>
</evidence>
<evidence type="ECO:0000256" key="1">
    <source>
        <dbReference type="ARBA" id="ARBA00004479"/>
    </source>
</evidence>
<evidence type="ECO:0000256" key="3">
    <source>
        <dbReference type="ARBA" id="ARBA00023157"/>
    </source>
</evidence>
<keyword evidence="3" id="KW-1015">Disulfide bond</keyword>
<dbReference type="InterPro" id="IPR036179">
    <property type="entry name" value="Ig-like_dom_sf"/>
</dbReference>
<keyword evidence="4" id="KW-0325">Glycoprotein</keyword>
<dbReference type="InterPro" id="IPR051275">
    <property type="entry name" value="Cell_adhesion_signaling"/>
</dbReference>
<evidence type="ECO:0000256" key="5">
    <source>
        <dbReference type="ARBA" id="ARBA00023319"/>
    </source>
</evidence>
<dbReference type="SUPFAM" id="SSF48726">
    <property type="entry name" value="Immunoglobulin"/>
    <property type="match status" value="2"/>
</dbReference>
<dbReference type="PANTHER" id="PTHR11640">
    <property type="entry name" value="NEPHRIN"/>
    <property type="match status" value="1"/>
</dbReference>
<evidence type="ECO:0000313" key="7">
    <source>
        <dbReference type="Proteomes" id="UP000230750"/>
    </source>
</evidence>
<evidence type="ECO:0000313" key="6">
    <source>
        <dbReference type="EMBL" id="PIK61057.1"/>
    </source>
</evidence>
<dbReference type="InterPro" id="IPR013783">
    <property type="entry name" value="Ig-like_fold"/>
</dbReference>
<dbReference type="OrthoDB" id="10045578at2759"/>
<organism evidence="6 7">
    <name type="scientific">Stichopus japonicus</name>
    <name type="common">Sea cucumber</name>
    <dbReference type="NCBI Taxonomy" id="307972"/>
    <lineage>
        <taxon>Eukaryota</taxon>
        <taxon>Metazoa</taxon>
        <taxon>Echinodermata</taxon>
        <taxon>Eleutherozoa</taxon>
        <taxon>Echinozoa</taxon>
        <taxon>Holothuroidea</taxon>
        <taxon>Aspidochirotacea</taxon>
        <taxon>Aspidochirotida</taxon>
        <taxon>Stichopodidae</taxon>
        <taxon>Apostichopus</taxon>
    </lineage>
</organism>
<keyword evidence="7" id="KW-1185">Reference proteome</keyword>
<dbReference type="GO" id="GO:0016020">
    <property type="term" value="C:membrane"/>
    <property type="evidence" value="ECO:0007669"/>
    <property type="project" value="UniProtKB-SubCell"/>
</dbReference>
<name>A0A2G8LLB6_STIJA</name>
<gene>
    <name evidence="6" type="ORF">BSL78_01981</name>
</gene>
<keyword evidence="5" id="KW-0393">Immunoglobulin domain</keyword>
<dbReference type="EMBL" id="MRZV01000041">
    <property type="protein sequence ID" value="PIK61057.1"/>
    <property type="molecule type" value="Genomic_DNA"/>
</dbReference>
<dbReference type="AlphaFoldDB" id="A0A2G8LLB6"/>
<reference evidence="6 7" key="1">
    <citation type="journal article" date="2017" name="PLoS Biol.">
        <title>The sea cucumber genome provides insights into morphological evolution and visceral regeneration.</title>
        <authorList>
            <person name="Zhang X."/>
            <person name="Sun L."/>
            <person name="Yuan J."/>
            <person name="Sun Y."/>
            <person name="Gao Y."/>
            <person name="Zhang L."/>
            <person name="Li S."/>
            <person name="Dai H."/>
            <person name="Hamel J.F."/>
            <person name="Liu C."/>
            <person name="Yu Y."/>
            <person name="Liu S."/>
            <person name="Lin W."/>
            <person name="Guo K."/>
            <person name="Jin S."/>
            <person name="Xu P."/>
            <person name="Storey K.B."/>
            <person name="Huan P."/>
            <person name="Zhang T."/>
            <person name="Zhou Y."/>
            <person name="Zhang J."/>
            <person name="Lin C."/>
            <person name="Li X."/>
            <person name="Xing L."/>
            <person name="Huo D."/>
            <person name="Sun M."/>
            <person name="Wang L."/>
            <person name="Mercier A."/>
            <person name="Li F."/>
            <person name="Yang H."/>
            <person name="Xiang J."/>
        </authorList>
    </citation>
    <scope>NUCLEOTIDE SEQUENCE [LARGE SCALE GENOMIC DNA]</scope>
    <source>
        <strain evidence="6">Shaxun</strain>
        <tissue evidence="6">Muscle</tissue>
    </source>
</reference>